<evidence type="ECO:0000313" key="3">
    <source>
        <dbReference type="Proteomes" id="UP001497623"/>
    </source>
</evidence>
<feature type="region of interest" description="Disordered" evidence="1">
    <location>
        <begin position="215"/>
        <end position="278"/>
    </location>
</feature>
<dbReference type="GO" id="GO:0016791">
    <property type="term" value="F:phosphatase activity"/>
    <property type="evidence" value="ECO:0007669"/>
    <property type="project" value="TreeGrafter"/>
</dbReference>
<protein>
    <recommendedName>
        <fullName evidence="4">Protein FRA10AC1</fullName>
    </recommendedName>
</protein>
<dbReference type="AlphaFoldDB" id="A0AAV2RQ00"/>
<reference evidence="2 3" key="1">
    <citation type="submission" date="2024-05" db="EMBL/GenBank/DDBJ databases">
        <authorList>
            <person name="Wallberg A."/>
        </authorList>
    </citation>
    <scope>NUCLEOTIDE SEQUENCE [LARGE SCALE GENOMIC DNA]</scope>
</reference>
<evidence type="ECO:0000256" key="1">
    <source>
        <dbReference type="SAM" id="MobiDB-lite"/>
    </source>
</evidence>
<dbReference type="Pfam" id="PF09725">
    <property type="entry name" value="Fra10Ac1"/>
    <property type="match status" value="1"/>
</dbReference>
<dbReference type="InterPro" id="IPR050645">
    <property type="entry name" value="Histidine_acid_phosphatase"/>
</dbReference>
<dbReference type="PANTHER" id="PTHR11567">
    <property type="entry name" value="ACID PHOSPHATASE-RELATED"/>
    <property type="match status" value="1"/>
</dbReference>
<sequence>MSKKKFSTNYDSAFEDDEAHWKKKEKHKELVSKERRKKSGLPAKSSQDATQEEGRRMRFQLSSLTAYDRHKMLINHYLLYHPGATKKLERDVSRDKRDIDVIRENHQFLWEDDDAADTWEQQLAKKYYDKLFKEYCICDLTRYKENQIGMRWRIEREVVSGKGQFSCGEKHCSINENLRSWEMNFGYVEHGIKKNALIKLRLCHDCSYQVNYSHKRKEVTKNSKKRKGDRKQKKRKKHKHKRERESESSSESSEEEAATSDPKDKNAGEDIWKGPAKILDEKSREEEFDEYLEDLFL</sequence>
<evidence type="ECO:0008006" key="4">
    <source>
        <dbReference type="Google" id="ProtNLM"/>
    </source>
</evidence>
<proteinExistence type="predicted"/>
<feature type="region of interest" description="Disordered" evidence="1">
    <location>
        <begin position="1"/>
        <end position="55"/>
    </location>
</feature>
<accession>A0AAV2RQ00</accession>
<gene>
    <name evidence="2" type="ORF">MNOR_LOCUS27307</name>
</gene>
<dbReference type="EMBL" id="CAXKWB010028526">
    <property type="protein sequence ID" value="CAL4133741.1"/>
    <property type="molecule type" value="Genomic_DNA"/>
</dbReference>
<dbReference type="InterPro" id="IPR019129">
    <property type="entry name" value="Folate-sensitive_fs_Fra10Ac1"/>
</dbReference>
<dbReference type="Proteomes" id="UP001497623">
    <property type="component" value="Unassembled WGS sequence"/>
</dbReference>
<comment type="caution">
    <text evidence="2">The sequence shown here is derived from an EMBL/GenBank/DDBJ whole genome shotgun (WGS) entry which is preliminary data.</text>
</comment>
<organism evidence="2 3">
    <name type="scientific">Meganyctiphanes norvegica</name>
    <name type="common">Northern krill</name>
    <name type="synonym">Thysanopoda norvegica</name>
    <dbReference type="NCBI Taxonomy" id="48144"/>
    <lineage>
        <taxon>Eukaryota</taxon>
        <taxon>Metazoa</taxon>
        <taxon>Ecdysozoa</taxon>
        <taxon>Arthropoda</taxon>
        <taxon>Crustacea</taxon>
        <taxon>Multicrustacea</taxon>
        <taxon>Malacostraca</taxon>
        <taxon>Eumalacostraca</taxon>
        <taxon>Eucarida</taxon>
        <taxon>Euphausiacea</taxon>
        <taxon>Euphausiidae</taxon>
        <taxon>Meganyctiphanes</taxon>
    </lineage>
</organism>
<feature type="compositionally biased region" description="Basic and acidic residues" evidence="1">
    <location>
        <begin position="261"/>
        <end position="278"/>
    </location>
</feature>
<feature type="compositionally biased region" description="Basic residues" evidence="1">
    <location>
        <begin position="215"/>
        <end position="242"/>
    </location>
</feature>
<keyword evidence="3" id="KW-1185">Reference proteome</keyword>
<dbReference type="PANTHER" id="PTHR11567:SF25">
    <property type="entry name" value="PROTEIN FRA10AC1"/>
    <property type="match status" value="1"/>
</dbReference>
<evidence type="ECO:0000313" key="2">
    <source>
        <dbReference type="EMBL" id="CAL4133741.1"/>
    </source>
</evidence>
<name>A0AAV2RQ00_MEGNR</name>
<feature type="non-terminal residue" evidence="2">
    <location>
        <position position="297"/>
    </location>
</feature>